<organism evidence="2">
    <name type="scientific">Iconisemion striatum</name>
    <dbReference type="NCBI Taxonomy" id="60296"/>
    <lineage>
        <taxon>Eukaryota</taxon>
        <taxon>Metazoa</taxon>
        <taxon>Chordata</taxon>
        <taxon>Craniata</taxon>
        <taxon>Vertebrata</taxon>
        <taxon>Euteleostomi</taxon>
        <taxon>Actinopterygii</taxon>
        <taxon>Neopterygii</taxon>
        <taxon>Teleostei</taxon>
        <taxon>Neoteleostei</taxon>
        <taxon>Acanthomorphata</taxon>
        <taxon>Ovalentaria</taxon>
        <taxon>Atherinomorphae</taxon>
        <taxon>Cyprinodontiformes</taxon>
        <taxon>Nothobranchiidae</taxon>
        <taxon>Iconisemion</taxon>
    </lineage>
</organism>
<proteinExistence type="predicted"/>
<evidence type="ECO:0000256" key="1">
    <source>
        <dbReference type="SAM" id="MobiDB-lite"/>
    </source>
</evidence>
<dbReference type="AlphaFoldDB" id="A0A1A7W8B0"/>
<feature type="region of interest" description="Disordered" evidence="1">
    <location>
        <begin position="1"/>
        <end position="77"/>
    </location>
</feature>
<feature type="compositionally biased region" description="Low complexity" evidence="1">
    <location>
        <begin position="35"/>
        <end position="44"/>
    </location>
</feature>
<protein>
    <submittedName>
        <fullName evidence="2">Uncharacterized protein</fullName>
    </submittedName>
</protein>
<accession>A0A1A7W8B0</accession>
<reference evidence="2" key="1">
    <citation type="submission" date="2016-05" db="EMBL/GenBank/DDBJ databases">
        <authorList>
            <person name="Lavstsen T."/>
            <person name="Jespersen J.S."/>
        </authorList>
    </citation>
    <scope>NUCLEOTIDE SEQUENCE</scope>
    <source>
        <tissue evidence="2">Brain</tissue>
    </source>
</reference>
<gene>
    <name evidence="2" type="primary">Nfu_g_1_000604</name>
</gene>
<feature type="non-terminal residue" evidence="2">
    <location>
        <position position="117"/>
    </location>
</feature>
<reference evidence="2" key="2">
    <citation type="submission" date="2016-06" db="EMBL/GenBank/DDBJ databases">
        <title>The genome of a short-lived fish provides insights into sex chromosome evolution and the genetic control of aging.</title>
        <authorList>
            <person name="Reichwald K."/>
            <person name="Felder M."/>
            <person name="Petzold A."/>
            <person name="Koch P."/>
            <person name="Groth M."/>
            <person name="Platzer M."/>
        </authorList>
    </citation>
    <scope>NUCLEOTIDE SEQUENCE</scope>
    <source>
        <tissue evidence="2">Brain</tissue>
    </source>
</reference>
<feature type="compositionally biased region" description="Polar residues" evidence="1">
    <location>
        <begin position="11"/>
        <end position="34"/>
    </location>
</feature>
<feature type="non-terminal residue" evidence="2">
    <location>
        <position position="1"/>
    </location>
</feature>
<evidence type="ECO:0000313" key="2">
    <source>
        <dbReference type="EMBL" id="SBP02212.1"/>
    </source>
</evidence>
<dbReference type="EMBL" id="HADW01000812">
    <property type="protein sequence ID" value="SBP02212.1"/>
    <property type="molecule type" value="Transcribed_RNA"/>
</dbReference>
<name>A0A1A7W8B0_9TELE</name>
<feature type="compositionally biased region" description="Basic and acidic residues" evidence="1">
    <location>
        <begin position="46"/>
        <end position="58"/>
    </location>
</feature>
<sequence>LLTLGTPATIHPSSQKPHSSHLGSRLTQLCQTARSSSLTSLSHLPPGEHLEPSHHLRLEPPSLAQPPLPESVSLSSKSSFPVNFAPLSCPLFPDCLFTSPFTDPRLALTALPEFSFK</sequence>